<keyword evidence="7 8" id="KW-0472">Membrane</keyword>
<feature type="transmembrane region" description="Helical" evidence="8">
    <location>
        <begin position="257"/>
        <end position="287"/>
    </location>
</feature>
<dbReference type="Proteomes" id="UP000199158">
    <property type="component" value="Unassembled WGS sequence"/>
</dbReference>
<dbReference type="PANTHER" id="PTHR32196:SF21">
    <property type="entry name" value="ABC TRANSPORTER PERMEASE PROTEIN YPHD-RELATED"/>
    <property type="match status" value="1"/>
</dbReference>
<evidence type="ECO:0000256" key="4">
    <source>
        <dbReference type="ARBA" id="ARBA00022519"/>
    </source>
</evidence>
<dbReference type="EMBL" id="FOCG01000001">
    <property type="protein sequence ID" value="SEM85714.1"/>
    <property type="molecule type" value="Genomic_DNA"/>
</dbReference>
<feature type="transmembrane region" description="Helical" evidence="8">
    <location>
        <begin position="138"/>
        <end position="159"/>
    </location>
</feature>
<evidence type="ECO:0000256" key="8">
    <source>
        <dbReference type="SAM" id="Phobius"/>
    </source>
</evidence>
<protein>
    <submittedName>
        <fullName evidence="9">Ribose transport system permease protein</fullName>
    </submittedName>
</protein>
<name>A0A1H8BUB0_9FIRM</name>
<dbReference type="OrthoDB" id="9813906at2"/>
<feature type="transmembrane region" description="Helical" evidence="8">
    <location>
        <begin position="171"/>
        <end position="195"/>
    </location>
</feature>
<dbReference type="RefSeq" id="WP_092754259.1">
    <property type="nucleotide sequence ID" value="NZ_FOCG01000001.1"/>
</dbReference>
<feature type="transmembrane region" description="Helical" evidence="8">
    <location>
        <begin position="223"/>
        <end position="245"/>
    </location>
</feature>
<dbReference type="AlphaFoldDB" id="A0A1H8BUB0"/>
<dbReference type="PANTHER" id="PTHR32196">
    <property type="entry name" value="ABC TRANSPORTER PERMEASE PROTEIN YPHD-RELATED-RELATED"/>
    <property type="match status" value="1"/>
</dbReference>
<evidence type="ECO:0000256" key="7">
    <source>
        <dbReference type="ARBA" id="ARBA00023136"/>
    </source>
</evidence>
<evidence type="ECO:0000256" key="6">
    <source>
        <dbReference type="ARBA" id="ARBA00022989"/>
    </source>
</evidence>
<dbReference type="InterPro" id="IPR001851">
    <property type="entry name" value="ABC_transp_permease"/>
</dbReference>
<keyword evidence="2" id="KW-0813">Transport</keyword>
<dbReference type="GO" id="GO:0005886">
    <property type="term" value="C:plasma membrane"/>
    <property type="evidence" value="ECO:0007669"/>
    <property type="project" value="UniProtKB-SubCell"/>
</dbReference>
<keyword evidence="4" id="KW-0997">Cell inner membrane</keyword>
<dbReference type="CDD" id="cd06579">
    <property type="entry name" value="TM_PBP1_transp_AraH_like"/>
    <property type="match status" value="1"/>
</dbReference>
<evidence type="ECO:0000256" key="1">
    <source>
        <dbReference type="ARBA" id="ARBA00004651"/>
    </source>
</evidence>
<proteinExistence type="predicted"/>
<accession>A0A1H8BUB0</accession>
<keyword evidence="5 8" id="KW-0812">Transmembrane</keyword>
<sequence length="335" mass="35319">MSNQLQEKKKSSLESKFRWFIQKQESSIILATILYMAVVTCVNPVFISSGNLFNVLKTMGYTLITVVGMSFILITGGLDLSVGSVLALGGVITGMACKAGIPVAFAILLGVLTGVLIGFINGFIIVKAGIPPLIVTLGMQYVARGLVSVLTQGVPIYPLPDGLMKIDQLKILHIPMVVIVALAIAAIGHILLAYAPFGRAIYALGGNEEAARISGINTRLTKMMVYVITSTLAALAGIFMSARLGSAEAAAGTGYELTVICGAIIGGISTFGGMGSIVGATIGAFFMEVLTNSLTLMRISVYWQNLVVGVILVLAVLLDQYKRNIILKNSIKAKD</sequence>
<feature type="transmembrane region" description="Helical" evidence="8">
    <location>
        <begin position="59"/>
        <end position="92"/>
    </location>
</feature>
<organism evidence="9 10">
    <name type="scientific">Hydrogenoanaerobacterium saccharovorans</name>
    <dbReference type="NCBI Taxonomy" id="474960"/>
    <lineage>
        <taxon>Bacteria</taxon>
        <taxon>Bacillati</taxon>
        <taxon>Bacillota</taxon>
        <taxon>Clostridia</taxon>
        <taxon>Eubacteriales</taxon>
        <taxon>Oscillospiraceae</taxon>
        <taxon>Hydrogenoanaerobacterium</taxon>
    </lineage>
</organism>
<evidence type="ECO:0000256" key="5">
    <source>
        <dbReference type="ARBA" id="ARBA00022692"/>
    </source>
</evidence>
<keyword evidence="10" id="KW-1185">Reference proteome</keyword>
<feature type="transmembrane region" description="Helical" evidence="8">
    <location>
        <begin position="299"/>
        <end position="318"/>
    </location>
</feature>
<reference evidence="9 10" key="1">
    <citation type="submission" date="2016-10" db="EMBL/GenBank/DDBJ databases">
        <authorList>
            <person name="de Groot N.N."/>
        </authorList>
    </citation>
    <scope>NUCLEOTIDE SEQUENCE [LARGE SCALE GENOMIC DNA]</scope>
    <source>
        <strain evidence="9 10">CGMCC 1.5070</strain>
    </source>
</reference>
<comment type="subcellular location">
    <subcellularLocation>
        <location evidence="1">Cell membrane</location>
        <topology evidence="1">Multi-pass membrane protein</topology>
    </subcellularLocation>
</comment>
<evidence type="ECO:0000256" key="2">
    <source>
        <dbReference type="ARBA" id="ARBA00022448"/>
    </source>
</evidence>
<gene>
    <name evidence="9" type="ORF">SAMN05216180_2068</name>
</gene>
<keyword evidence="3" id="KW-1003">Cell membrane</keyword>
<dbReference type="GO" id="GO:0022857">
    <property type="term" value="F:transmembrane transporter activity"/>
    <property type="evidence" value="ECO:0007669"/>
    <property type="project" value="InterPro"/>
</dbReference>
<feature type="transmembrane region" description="Helical" evidence="8">
    <location>
        <begin position="28"/>
        <end position="47"/>
    </location>
</feature>
<feature type="transmembrane region" description="Helical" evidence="8">
    <location>
        <begin position="104"/>
        <end position="126"/>
    </location>
</feature>
<evidence type="ECO:0000313" key="9">
    <source>
        <dbReference type="EMBL" id="SEM85714.1"/>
    </source>
</evidence>
<keyword evidence="6 8" id="KW-1133">Transmembrane helix</keyword>
<dbReference type="Pfam" id="PF02653">
    <property type="entry name" value="BPD_transp_2"/>
    <property type="match status" value="1"/>
</dbReference>
<dbReference type="STRING" id="474960.SAMN05216180_2068"/>
<evidence type="ECO:0000256" key="3">
    <source>
        <dbReference type="ARBA" id="ARBA00022475"/>
    </source>
</evidence>
<evidence type="ECO:0000313" key="10">
    <source>
        <dbReference type="Proteomes" id="UP000199158"/>
    </source>
</evidence>